<evidence type="ECO:0000259" key="4">
    <source>
        <dbReference type="PROSITE" id="PS01124"/>
    </source>
</evidence>
<dbReference type="PROSITE" id="PS01124">
    <property type="entry name" value="HTH_ARAC_FAMILY_2"/>
    <property type="match status" value="1"/>
</dbReference>
<evidence type="ECO:0000256" key="2">
    <source>
        <dbReference type="ARBA" id="ARBA00023125"/>
    </source>
</evidence>
<organism evidence="5 6">
    <name type="scientific">Saccharopolyspora cebuensis</name>
    <dbReference type="NCBI Taxonomy" id="418759"/>
    <lineage>
        <taxon>Bacteria</taxon>
        <taxon>Bacillati</taxon>
        <taxon>Actinomycetota</taxon>
        <taxon>Actinomycetes</taxon>
        <taxon>Pseudonocardiales</taxon>
        <taxon>Pseudonocardiaceae</taxon>
        <taxon>Saccharopolyspora</taxon>
    </lineage>
</organism>
<feature type="domain" description="HTH araC/xylS-type" evidence="4">
    <location>
        <begin position="152"/>
        <end position="232"/>
    </location>
</feature>
<comment type="caution">
    <text evidence="5">The sequence shown here is derived from an EMBL/GenBank/DDBJ whole genome shotgun (WGS) entry which is preliminary data.</text>
</comment>
<reference evidence="5 6" key="1">
    <citation type="submission" date="2024-08" db="EMBL/GenBank/DDBJ databases">
        <title>Genome mining of Saccharopolyspora cebuensis PGLac3 from Nigerian medicinal plant.</title>
        <authorList>
            <person name="Ezeobiora C.E."/>
            <person name="Igbokwe N.H."/>
            <person name="Amin D.H."/>
            <person name="Mendie U.E."/>
        </authorList>
    </citation>
    <scope>NUCLEOTIDE SEQUENCE [LARGE SCALE GENOMIC DNA]</scope>
    <source>
        <strain evidence="5 6">PGLac3</strain>
    </source>
</reference>
<keyword evidence="2" id="KW-0238">DNA-binding</keyword>
<dbReference type="SUPFAM" id="SSF46689">
    <property type="entry name" value="Homeodomain-like"/>
    <property type="match status" value="1"/>
</dbReference>
<dbReference type="SMART" id="SM00342">
    <property type="entry name" value="HTH_ARAC"/>
    <property type="match status" value="1"/>
</dbReference>
<keyword evidence="6" id="KW-1185">Reference proteome</keyword>
<evidence type="ECO:0000256" key="3">
    <source>
        <dbReference type="ARBA" id="ARBA00023163"/>
    </source>
</evidence>
<evidence type="ECO:0000313" key="5">
    <source>
        <dbReference type="EMBL" id="MEY8040368.1"/>
    </source>
</evidence>
<accession>A0ABV4CIP5</accession>
<dbReference type="Pfam" id="PF12833">
    <property type="entry name" value="HTH_18"/>
    <property type="match status" value="1"/>
</dbReference>
<dbReference type="InterPro" id="IPR009057">
    <property type="entry name" value="Homeodomain-like_sf"/>
</dbReference>
<gene>
    <name evidence="5" type="ORF">AB8O55_13260</name>
</gene>
<dbReference type="RefSeq" id="WP_345367270.1">
    <property type="nucleotide sequence ID" value="NZ_BAABII010000018.1"/>
</dbReference>
<proteinExistence type="predicted"/>
<protein>
    <submittedName>
        <fullName evidence="5">Helix-turn-helix domain-containing protein</fullName>
    </submittedName>
</protein>
<dbReference type="Proteomes" id="UP001564626">
    <property type="component" value="Unassembled WGS sequence"/>
</dbReference>
<dbReference type="Gene3D" id="1.10.10.60">
    <property type="entry name" value="Homeodomain-like"/>
    <property type="match status" value="1"/>
</dbReference>
<dbReference type="PANTHER" id="PTHR46796">
    <property type="entry name" value="HTH-TYPE TRANSCRIPTIONAL ACTIVATOR RHAS-RELATED"/>
    <property type="match status" value="1"/>
</dbReference>
<dbReference type="InterPro" id="IPR018060">
    <property type="entry name" value="HTH_AraC"/>
</dbReference>
<keyword evidence="1" id="KW-0805">Transcription regulation</keyword>
<dbReference type="PANTHER" id="PTHR46796:SF15">
    <property type="entry name" value="BLL1074 PROTEIN"/>
    <property type="match status" value="1"/>
</dbReference>
<name>A0ABV4CIP5_9PSEU</name>
<dbReference type="InterPro" id="IPR050204">
    <property type="entry name" value="AraC_XylS_family_regulators"/>
</dbReference>
<evidence type="ECO:0000313" key="6">
    <source>
        <dbReference type="Proteomes" id="UP001564626"/>
    </source>
</evidence>
<dbReference type="EMBL" id="JBGEHV010000021">
    <property type="protein sequence ID" value="MEY8040368.1"/>
    <property type="molecule type" value="Genomic_DNA"/>
</dbReference>
<sequence length="252" mass="27065">MSWRSTTLVRGGLRCAEYREDPGFPVVRRELPVPHVVVLVRLGDPPDDDLPPAAVLSPRAPVVLAHRGSTHHVQARLPPTTAYRLVGPLDDLAGHPVPLDAILPPGLPDRLAEAPDRLATLAAALTEAAHRGPEPDPEVRHAWTMLRAGTPVAEVVAETGWSRNRLVRRFAVQTGFTPKAAAGLLRFHRATRLLGAAPLTEIAATSGYYDQAHLNRAFRRYAGRTPTEWLRARVPGLPGAGVSSKTGGGGEP</sequence>
<evidence type="ECO:0000256" key="1">
    <source>
        <dbReference type="ARBA" id="ARBA00023015"/>
    </source>
</evidence>
<keyword evidence="3" id="KW-0804">Transcription</keyword>